<protein>
    <submittedName>
        <fullName evidence="1">Uncharacterized protein</fullName>
    </submittedName>
</protein>
<reference evidence="4" key="3">
    <citation type="journal article" date="2013" name="Nat. Biotechnol.">
        <title>Chinese hamster genome sequenced from sorted chromosomes.</title>
        <authorList>
            <person name="Brinkrolf K."/>
            <person name="Rupp O."/>
            <person name="Laux H."/>
            <person name="Kollin F."/>
            <person name="Ernst W."/>
            <person name="Linke B."/>
            <person name="Kofler R."/>
            <person name="Romand S."/>
            <person name="Hesse F."/>
            <person name="Budach W.E."/>
            <person name="Galosy S."/>
            <person name="Muller D."/>
            <person name="Noll T."/>
            <person name="Wienberg J."/>
            <person name="Jostock T."/>
            <person name="Leonard M."/>
            <person name="Grillari J."/>
            <person name="Tauch A."/>
            <person name="Goesmann A."/>
            <person name="Helk B."/>
            <person name="Mott J.E."/>
            <person name="Puhler A."/>
            <person name="Borth N."/>
        </authorList>
    </citation>
    <scope>NUCLEOTIDE SEQUENCE [LARGE SCALE GENOMIC DNA]</scope>
    <source>
        <strain evidence="4">17A/GY</strain>
    </source>
</reference>
<reference evidence="1" key="2">
    <citation type="submission" date="2011-08" db="EMBL/GenBank/DDBJ databases">
        <title>The genomic sequence of the Chinese hamster ovary CHO-K1 cell line.</title>
        <authorList>
            <person name="Xu X."/>
            <person name="Nagarajan H."/>
            <person name="Lewis N.E."/>
            <person name="Pan S."/>
            <person name="Cai Z."/>
            <person name="Liu X."/>
            <person name="Chen W."/>
            <person name="Xie M."/>
            <person name="Wang W."/>
            <person name="Hammond S."/>
            <person name="Andersen M.R."/>
            <person name="Neff N."/>
            <person name="Passarelli B."/>
            <person name="Koh W."/>
            <person name="Fan C.H."/>
            <person name="Wang J."/>
            <person name="Gui Y."/>
            <person name="Lee K.H."/>
            <person name="Betenbaugh M.J."/>
            <person name="Quake S.R."/>
            <person name="Famili I."/>
            <person name="Palsson B.O."/>
            <person name="Wang J."/>
        </authorList>
    </citation>
    <scope>NUCLEOTIDE SEQUENCE</scope>
</reference>
<dbReference type="Proteomes" id="UP000001075">
    <property type="component" value="Unassembled WGS sequence"/>
</dbReference>
<evidence type="ECO:0000313" key="2">
    <source>
        <dbReference type="EMBL" id="ERE80440.1"/>
    </source>
</evidence>
<dbReference type="AlphaFoldDB" id="G3H598"/>
<evidence type="ECO:0000313" key="3">
    <source>
        <dbReference type="Proteomes" id="UP000001075"/>
    </source>
</evidence>
<dbReference type="EMBL" id="JH000155">
    <property type="protein sequence ID" value="EGW06555.1"/>
    <property type="molecule type" value="Genomic_DNA"/>
</dbReference>
<dbReference type="EMBL" id="KE671231">
    <property type="protein sequence ID" value="ERE80440.1"/>
    <property type="molecule type" value="Genomic_DNA"/>
</dbReference>
<reference evidence="3" key="1">
    <citation type="journal article" date="2011" name="Nat. Biotechnol.">
        <title>The genomic sequence of the Chinese hamster ovary (CHO)-K1 cell line.</title>
        <authorList>
            <person name="Xu X."/>
            <person name="Nagarajan H."/>
            <person name="Lewis N.E."/>
            <person name="Pan S."/>
            <person name="Cai Z."/>
            <person name="Liu X."/>
            <person name="Chen W."/>
            <person name="Xie M."/>
            <person name="Wang W."/>
            <person name="Hammond S."/>
            <person name="Andersen M.R."/>
            <person name="Neff N."/>
            <person name="Passarelli B."/>
            <person name="Koh W."/>
            <person name="Fan H.C."/>
            <person name="Wang J."/>
            <person name="Gui Y."/>
            <person name="Lee K.H."/>
            <person name="Betenbaugh M.J."/>
            <person name="Quake S.R."/>
            <person name="Famili I."/>
            <person name="Palsson B.O."/>
            <person name="Wang J."/>
        </authorList>
    </citation>
    <scope>NUCLEOTIDE SEQUENCE [LARGE SCALE GENOMIC DNA]</scope>
    <source>
        <strain evidence="3">CHO K1 cell line</strain>
    </source>
</reference>
<dbReference type="Proteomes" id="UP000030759">
    <property type="component" value="Unassembled WGS sequence"/>
</dbReference>
<name>G3H598_CRIGR</name>
<gene>
    <name evidence="2" type="ORF">H671_3g8847</name>
    <name evidence="1" type="ORF">I79_005476</name>
</gene>
<proteinExistence type="predicted"/>
<accession>G3H598</accession>
<sequence length="97" mass="10779">MEHKIHSPQSVTKQNPASLTSGQQCCFLKPRVCRLGCKVAVASEHGIFECLDVTLIPEQTVWTQKMIQGLGIVAHRLRQQARAHACSQLRLISVMAE</sequence>
<evidence type="ECO:0000313" key="1">
    <source>
        <dbReference type="EMBL" id="EGW06555.1"/>
    </source>
</evidence>
<evidence type="ECO:0000313" key="4">
    <source>
        <dbReference type="Proteomes" id="UP000030759"/>
    </source>
</evidence>
<reference evidence="2" key="4">
    <citation type="submission" date="2013-03" db="EMBL/GenBank/DDBJ databases">
        <title>Chinese hamster genome sequenced from sorted chromosomes.</title>
        <authorList>
            <person name="Brinkrolf K."/>
            <person name="Rupp O."/>
            <person name="Laux H."/>
            <person name="Kollin F."/>
            <person name="Ernst W."/>
            <person name="Linke B."/>
            <person name="Kofler R."/>
            <person name="Romand S."/>
            <person name="Hesse F."/>
            <person name="Budach W.E."/>
            <person name="Galosy S."/>
            <person name="Muller D."/>
            <person name="Noll T."/>
            <person name="Wienberg J."/>
            <person name="Jostock T."/>
            <person name="Leonard M."/>
            <person name="Grillari J."/>
            <person name="Tauch A."/>
            <person name="Goesmann A."/>
            <person name="Helk B."/>
            <person name="Mott J.E."/>
            <person name="Puehler A."/>
            <person name="Borth N."/>
        </authorList>
    </citation>
    <scope>NUCLEOTIDE SEQUENCE</scope>
    <source>
        <strain evidence="2">17A/GY</strain>
    </source>
</reference>
<organism evidence="1 3">
    <name type="scientific">Cricetulus griseus</name>
    <name type="common">Chinese hamster</name>
    <name type="synonym">Cricetulus barabensis griseus</name>
    <dbReference type="NCBI Taxonomy" id="10029"/>
    <lineage>
        <taxon>Eukaryota</taxon>
        <taxon>Metazoa</taxon>
        <taxon>Chordata</taxon>
        <taxon>Craniata</taxon>
        <taxon>Vertebrata</taxon>
        <taxon>Euteleostomi</taxon>
        <taxon>Mammalia</taxon>
        <taxon>Eutheria</taxon>
        <taxon>Euarchontoglires</taxon>
        <taxon>Glires</taxon>
        <taxon>Rodentia</taxon>
        <taxon>Myomorpha</taxon>
        <taxon>Muroidea</taxon>
        <taxon>Cricetidae</taxon>
        <taxon>Cricetinae</taxon>
        <taxon>Cricetulus</taxon>
    </lineage>
</organism>